<dbReference type="Proteomes" id="UP000179807">
    <property type="component" value="Unassembled WGS sequence"/>
</dbReference>
<dbReference type="GO" id="GO:0003676">
    <property type="term" value="F:nucleic acid binding"/>
    <property type="evidence" value="ECO:0007669"/>
    <property type="project" value="InterPro"/>
</dbReference>
<protein>
    <recommendedName>
        <fullName evidence="2">DDE-1 domain-containing protein</fullName>
    </recommendedName>
</protein>
<accession>A0A1J4J419</accession>
<dbReference type="Pfam" id="PF03184">
    <property type="entry name" value="DDE_1"/>
    <property type="match status" value="1"/>
</dbReference>
<keyword evidence="4" id="KW-1185">Reference proteome</keyword>
<dbReference type="EMBL" id="MLAK01001457">
    <property type="protein sequence ID" value="OHS92895.1"/>
    <property type="molecule type" value="Genomic_DNA"/>
</dbReference>
<evidence type="ECO:0000313" key="4">
    <source>
        <dbReference type="Proteomes" id="UP000179807"/>
    </source>
</evidence>
<keyword evidence="1" id="KW-1133">Transmembrane helix</keyword>
<evidence type="ECO:0000259" key="2">
    <source>
        <dbReference type="Pfam" id="PF03184"/>
    </source>
</evidence>
<feature type="domain" description="DDE-1" evidence="2">
    <location>
        <begin position="3"/>
        <end position="161"/>
    </location>
</feature>
<feature type="transmembrane region" description="Helical" evidence="1">
    <location>
        <begin position="173"/>
        <end position="196"/>
    </location>
</feature>
<proteinExistence type="predicted"/>
<dbReference type="GeneID" id="94848116"/>
<sequence length="211" mass="24644">MTVLASITASGTKLPLLFIVEVSTERCENTQIGDISYHWETHTSSEWMTSELFSYYLMKLREFNNDDDPLYLIVDFYVAHLTLPNRDLAINLKIELLFIPPGHTDLFQPLDRSAFEILKGQARRLFCMRGSNLIRRTKSNACTDVIYAWERLSSQSIENAWDIYKHEQKSSNFIVVTLAFYLFYFLSLLVSFLVLLNFPPFFFFILNSLCF</sequence>
<organism evidence="3 4">
    <name type="scientific">Tritrichomonas foetus</name>
    <dbReference type="NCBI Taxonomy" id="1144522"/>
    <lineage>
        <taxon>Eukaryota</taxon>
        <taxon>Metamonada</taxon>
        <taxon>Parabasalia</taxon>
        <taxon>Tritrichomonadida</taxon>
        <taxon>Tritrichomonadidae</taxon>
        <taxon>Tritrichomonas</taxon>
    </lineage>
</organism>
<dbReference type="RefSeq" id="XP_068346032.1">
    <property type="nucleotide sequence ID" value="XM_068513412.1"/>
</dbReference>
<dbReference type="AlphaFoldDB" id="A0A1J4J419"/>
<keyword evidence="1" id="KW-0472">Membrane</keyword>
<reference evidence="3" key="1">
    <citation type="submission" date="2016-10" db="EMBL/GenBank/DDBJ databases">
        <authorList>
            <person name="Benchimol M."/>
            <person name="Almeida L.G."/>
            <person name="Vasconcelos A.T."/>
            <person name="Perreira-Neves A."/>
            <person name="Rosa I.A."/>
            <person name="Tasca T."/>
            <person name="Bogo M.R."/>
            <person name="de Souza W."/>
        </authorList>
    </citation>
    <scope>NUCLEOTIDE SEQUENCE [LARGE SCALE GENOMIC DNA]</scope>
    <source>
        <strain evidence="3">K</strain>
    </source>
</reference>
<name>A0A1J4J419_9EUKA</name>
<dbReference type="InterPro" id="IPR004875">
    <property type="entry name" value="DDE_SF_endonuclease_dom"/>
</dbReference>
<gene>
    <name evidence="3" type="ORF">TRFO_40805</name>
</gene>
<dbReference type="OrthoDB" id="6146424at2759"/>
<comment type="caution">
    <text evidence="3">The sequence shown here is derived from an EMBL/GenBank/DDBJ whole genome shotgun (WGS) entry which is preliminary data.</text>
</comment>
<keyword evidence="1" id="KW-0812">Transmembrane</keyword>
<evidence type="ECO:0000313" key="3">
    <source>
        <dbReference type="EMBL" id="OHS92895.1"/>
    </source>
</evidence>
<dbReference type="VEuPathDB" id="TrichDB:TRFO_40805"/>
<evidence type="ECO:0000256" key="1">
    <source>
        <dbReference type="SAM" id="Phobius"/>
    </source>
</evidence>